<dbReference type="SUPFAM" id="SSF52540">
    <property type="entry name" value="P-loop containing nucleoside triphosphate hydrolases"/>
    <property type="match status" value="1"/>
</dbReference>
<dbReference type="Gene3D" id="3.40.50.300">
    <property type="entry name" value="P-loop containing nucleotide triphosphate hydrolases"/>
    <property type="match status" value="1"/>
</dbReference>
<accession>A0ABY8MH65</accession>
<sequence length="397" mass="44022">METCLNAVEASYKKNDPPCIRDLSFRVADTGVTALVGESGSGKTSILRLFAGFLRPTAGSVFINGNRVASASPDTFVRPEERKVGVLFQDYALFPHLNVAENILFGVPGRTSRSRKQEILHDLLEAFHLKHLNLTNRRPHELSGGQMQRVALARVLASRPNLLILDEPFSSVDLEPRERILGHVKQLVEQYQMRLLYITHDRNEAFRIADRLAIIRQGQLLQQGTAQELYRQPVNAHVARYFDKANILPLLRLAAVPGNRSWNSPIGIIEPTEPVRPTTSGPTPAGPTERKGSTGLPGKQELAETNQTVERLCLRPHELVFCRENEGGPARVVGQYYYGSYSETHCLSLSPEFDSVPLIVHNSGPISLRANHNEGDLVRIGPAPGSQPFHIFTETAP</sequence>
<keyword evidence="1" id="KW-0813">Transport</keyword>
<dbReference type="SMART" id="SM00382">
    <property type="entry name" value="AAA"/>
    <property type="match status" value="1"/>
</dbReference>
<evidence type="ECO:0000313" key="6">
    <source>
        <dbReference type="EMBL" id="WGK68670.1"/>
    </source>
</evidence>
<evidence type="ECO:0000313" key="7">
    <source>
        <dbReference type="Proteomes" id="UP001228690"/>
    </source>
</evidence>
<feature type="compositionally biased region" description="Low complexity" evidence="4">
    <location>
        <begin position="277"/>
        <end position="287"/>
    </location>
</feature>
<dbReference type="EMBL" id="CP123443">
    <property type="protein sequence ID" value="WGK68670.1"/>
    <property type="molecule type" value="Genomic_DNA"/>
</dbReference>
<gene>
    <name evidence="6" type="ORF">P0082_09295</name>
</gene>
<name>A0ABY8MH65_9SPIO</name>
<evidence type="ECO:0000256" key="4">
    <source>
        <dbReference type="SAM" id="MobiDB-lite"/>
    </source>
</evidence>
<evidence type="ECO:0000256" key="2">
    <source>
        <dbReference type="ARBA" id="ARBA00022741"/>
    </source>
</evidence>
<keyword evidence="2" id="KW-0547">Nucleotide-binding</keyword>
<dbReference type="InterPro" id="IPR003439">
    <property type="entry name" value="ABC_transporter-like_ATP-bd"/>
</dbReference>
<feature type="region of interest" description="Disordered" evidence="4">
    <location>
        <begin position="267"/>
        <end position="300"/>
    </location>
</feature>
<dbReference type="RefSeq" id="WP_326926856.1">
    <property type="nucleotide sequence ID" value="NZ_CP123443.1"/>
</dbReference>
<evidence type="ECO:0000259" key="5">
    <source>
        <dbReference type="PROSITE" id="PS50893"/>
    </source>
</evidence>
<proteinExistence type="predicted"/>
<dbReference type="PANTHER" id="PTHR42781:SF4">
    <property type="entry name" value="SPERMIDINE_PUTRESCINE IMPORT ATP-BINDING PROTEIN POTA"/>
    <property type="match status" value="1"/>
</dbReference>
<dbReference type="PROSITE" id="PS00211">
    <property type="entry name" value="ABC_TRANSPORTER_1"/>
    <property type="match status" value="1"/>
</dbReference>
<dbReference type="InterPro" id="IPR017871">
    <property type="entry name" value="ABC_transporter-like_CS"/>
</dbReference>
<keyword evidence="3 6" id="KW-0067">ATP-binding</keyword>
<dbReference type="Proteomes" id="UP001228690">
    <property type="component" value="Chromosome"/>
</dbReference>
<evidence type="ECO:0000256" key="3">
    <source>
        <dbReference type="ARBA" id="ARBA00022840"/>
    </source>
</evidence>
<dbReference type="GO" id="GO:0005524">
    <property type="term" value="F:ATP binding"/>
    <property type="evidence" value="ECO:0007669"/>
    <property type="project" value="UniProtKB-KW"/>
</dbReference>
<dbReference type="InterPro" id="IPR050093">
    <property type="entry name" value="ABC_SmlMolc_Importer"/>
</dbReference>
<dbReference type="PROSITE" id="PS50893">
    <property type="entry name" value="ABC_TRANSPORTER_2"/>
    <property type="match status" value="1"/>
</dbReference>
<dbReference type="PANTHER" id="PTHR42781">
    <property type="entry name" value="SPERMIDINE/PUTRESCINE IMPORT ATP-BINDING PROTEIN POTA"/>
    <property type="match status" value="1"/>
</dbReference>
<evidence type="ECO:0000256" key="1">
    <source>
        <dbReference type="ARBA" id="ARBA00022448"/>
    </source>
</evidence>
<protein>
    <submittedName>
        <fullName evidence="6">ABC transporter ATP-binding protein</fullName>
    </submittedName>
</protein>
<reference evidence="6 7" key="1">
    <citation type="submission" date="2023-04" db="EMBL/GenBank/DDBJ databases">
        <title>Spirochaete genome identified in red abalone sample constitutes a novel genus.</title>
        <authorList>
            <person name="Sharma S.P."/>
            <person name="Purcell C.M."/>
            <person name="Hyde J.R."/>
            <person name="Severin A.J."/>
        </authorList>
    </citation>
    <scope>NUCLEOTIDE SEQUENCE [LARGE SCALE GENOMIC DNA]</scope>
    <source>
        <strain evidence="6 7">SP-2023</strain>
    </source>
</reference>
<keyword evidence="7" id="KW-1185">Reference proteome</keyword>
<organism evidence="6 7">
    <name type="scientific">Candidatus Haliotispira prima</name>
    <dbReference type="NCBI Taxonomy" id="3034016"/>
    <lineage>
        <taxon>Bacteria</taxon>
        <taxon>Pseudomonadati</taxon>
        <taxon>Spirochaetota</taxon>
        <taxon>Spirochaetia</taxon>
        <taxon>Spirochaetales</taxon>
        <taxon>Spirochaetaceae</taxon>
        <taxon>Candidatus Haliotispira</taxon>
    </lineage>
</organism>
<feature type="domain" description="ABC transporter" evidence="5">
    <location>
        <begin position="5"/>
        <end position="242"/>
    </location>
</feature>
<dbReference type="InterPro" id="IPR003593">
    <property type="entry name" value="AAA+_ATPase"/>
</dbReference>
<dbReference type="Pfam" id="PF00005">
    <property type="entry name" value="ABC_tran"/>
    <property type="match status" value="1"/>
</dbReference>
<dbReference type="InterPro" id="IPR027417">
    <property type="entry name" value="P-loop_NTPase"/>
</dbReference>